<evidence type="ECO:0000259" key="2">
    <source>
        <dbReference type="PROSITE" id="PS50238"/>
    </source>
</evidence>
<sequence>MSYSFDFGAEVTRICMDEIRRRGLDERKILRKSAPNSILLLKVFRQQNCTADDLVPVSIHSVATLMQDTLWCCQERIVPKKVWKIINYETCTLPDLSKVLTKKGEALLIEILDFLVELMQHKTNNLMDAYHLGEAMGKVTLGPADCDPIIGEKAGHFMTRMIIEHSKWMTQTKRPHQNRLRLSAPATLSSPTTAILPPSSSSSTTPSSPSSSSSSSSCPSTDVSSASSSSLHLLPTSFATYQEGPLKPMSKTEAAKAKAKSYNRLIQRIKNFNVDWIDYANVGLYALMEDDYELEPVPKDEPWISIFAPQLDPNDANASPLLYRIISQATLEEPPVPSDPFASSYWFQHRHSHPLLQTNQNGDAAFSEFASLIQSLKNKQLHQRHPNGIDGQSNSVQGQEKEKSSKSQLKKINHSLANIKVNLRKRHPNMDDGSGFSGSDFSVTDIDSGIQHHEHQQQHIHPQQKRLPPSPQELDQTEELTQQQQQRHKKLPSLSLIQNQSVPSLQQEEKQPEQPSTNQQQHHLQPIKPQQDRQMPQIPATINGIQHRHDDNYSTKDQLFILNGNSKHSQVKNLMRRMIKIGNTNSGSSIKKSHSHIVY</sequence>
<dbReference type="InterPro" id="IPR000198">
    <property type="entry name" value="RhoGAP_dom"/>
</dbReference>
<dbReference type="AlphaFoldDB" id="A0A1X2I4I0"/>
<feature type="compositionally biased region" description="Low complexity" evidence="1">
    <location>
        <begin position="187"/>
        <end position="222"/>
    </location>
</feature>
<keyword evidence="4" id="KW-1185">Reference proteome</keyword>
<dbReference type="Gene3D" id="1.10.555.10">
    <property type="entry name" value="Rho GTPase activation protein"/>
    <property type="match status" value="1"/>
</dbReference>
<comment type="caution">
    <text evidence="3">The sequence shown here is derived from an EMBL/GenBank/DDBJ whole genome shotgun (WGS) entry which is preliminary data.</text>
</comment>
<evidence type="ECO:0000313" key="4">
    <source>
        <dbReference type="Proteomes" id="UP000193560"/>
    </source>
</evidence>
<dbReference type="GO" id="GO:0007165">
    <property type="term" value="P:signal transduction"/>
    <property type="evidence" value="ECO:0007669"/>
    <property type="project" value="InterPro"/>
</dbReference>
<feature type="region of interest" description="Disordered" evidence="1">
    <location>
        <begin position="183"/>
        <end position="222"/>
    </location>
</feature>
<dbReference type="EMBL" id="MCGE01000028">
    <property type="protein sequence ID" value="ORZ09160.1"/>
    <property type="molecule type" value="Genomic_DNA"/>
</dbReference>
<organism evidence="3 4">
    <name type="scientific">Absidia repens</name>
    <dbReference type="NCBI Taxonomy" id="90262"/>
    <lineage>
        <taxon>Eukaryota</taxon>
        <taxon>Fungi</taxon>
        <taxon>Fungi incertae sedis</taxon>
        <taxon>Mucoromycota</taxon>
        <taxon>Mucoromycotina</taxon>
        <taxon>Mucoromycetes</taxon>
        <taxon>Mucorales</taxon>
        <taxon>Cunninghamellaceae</taxon>
        <taxon>Absidia</taxon>
    </lineage>
</organism>
<reference evidence="3 4" key="1">
    <citation type="submission" date="2016-07" db="EMBL/GenBank/DDBJ databases">
        <title>Pervasive Adenine N6-methylation of Active Genes in Fungi.</title>
        <authorList>
            <consortium name="DOE Joint Genome Institute"/>
            <person name="Mondo S.J."/>
            <person name="Dannebaum R.O."/>
            <person name="Kuo R.C."/>
            <person name="Labutti K."/>
            <person name="Haridas S."/>
            <person name="Kuo A."/>
            <person name="Salamov A."/>
            <person name="Ahrendt S.R."/>
            <person name="Lipzen A."/>
            <person name="Sullivan W."/>
            <person name="Andreopoulos W.B."/>
            <person name="Clum A."/>
            <person name="Lindquist E."/>
            <person name="Daum C."/>
            <person name="Ramamoorthy G.K."/>
            <person name="Gryganskyi A."/>
            <person name="Culley D."/>
            <person name="Magnuson J.K."/>
            <person name="James T.Y."/>
            <person name="O'Malley M.A."/>
            <person name="Stajich J.E."/>
            <person name="Spatafora J.W."/>
            <person name="Visel A."/>
            <person name="Grigoriev I.V."/>
        </authorList>
    </citation>
    <scope>NUCLEOTIDE SEQUENCE [LARGE SCALE GENOMIC DNA]</scope>
    <source>
        <strain evidence="3 4">NRRL 1336</strain>
    </source>
</reference>
<dbReference type="PROSITE" id="PS50238">
    <property type="entry name" value="RHOGAP"/>
    <property type="match status" value="1"/>
</dbReference>
<feature type="region of interest" description="Disordered" evidence="1">
    <location>
        <begin position="378"/>
        <end position="409"/>
    </location>
</feature>
<dbReference type="SUPFAM" id="SSF48350">
    <property type="entry name" value="GTPase activation domain, GAP"/>
    <property type="match status" value="1"/>
</dbReference>
<feature type="compositionally biased region" description="Low complexity" evidence="1">
    <location>
        <begin position="431"/>
        <end position="442"/>
    </location>
</feature>
<feature type="compositionally biased region" description="Polar residues" evidence="1">
    <location>
        <begin position="495"/>
        <end position="506"/>
    </location>
</feature>
<gene>
    <name evidence="3" type="ORF">BCR42DRAFT_455092</name>
</gene>
<evidence type="ECO:0000256" key="1">
    <source>
        <dbReference type="SAM" id="MobiDB-lite"/>
    </source>
</evidence>
<feature type="region of interest" description="Disordered" evidence="1">
    <location>
        <begin position="422"/>
        <end position="534"/>
    </location>
</feature>
<dbReference type="InterPro" id="IPR008936">
    <property type="entry name" value="Rho_GTPase_activation_prot"/>
</dbReference>
<accession>A0A1X2I4I0</accession>
<evidence type="ECO:0000313" key="3">
    <source>
        <dbReference type="EMBL" id="ORZ09160.1"/>
    </source>
</evidence>
<feature type="compositionally biased region" description="Polar residues" evidence="1">
    <location>
        <begin position="513"/>
        <end position="523"/>
    </location>
</feature>
<dbReference type="OrthoDB" id="2360820at2759"/>
<feature type="domain" description="Rho-GAP" evidence="2">
    <location>
        <begin position="1"/>
        <end position="170"/>
    </location>
</feature>
<proteinExistence type="predicted"/>
<name>A0A1X2I4I0_9FUNG</name>
<dbReference type="Proteomes" id="UP000193560">
    <property type="component" value="Unassembled WGS sequence"/>
</dbReference>
<protein>
    <recommendedName>
        <fullName evidence="2">Rho-GAP domain-containing protein</fullName>
    </recommendedName>
</protein>